<gene>
    <name evidence="3" type="ORF">ACFFQV_16870</name>
</gene>
<dbReference type="InterPro" id="IPR036163">
    <property type="entry name" value="HMA_dom_sf"/>
</dbReference>
<evidence type="ECO:0000256" key="1">
    <source>
        <dbReference type="ARBA" id="ARBA00022723"/>
    </source>
</evidence>
<dbReference type="SUPFAM" id="SSF55008">
    <property type="entry name" value="HMA, heavy metal-associated domain"/>
    <property type="match status" value="1"/>
</dbReference>
<reference evidence="3 4" key="1">
    <citation type="submission" date="2024-09" db="EMBL/GenBank/DDBJ databases">
        <authorList>
            <person name="Sun Q."/>
            <person name="Mori K."/>
        </authorList>
    </citation>
    <scope>NUCLEOTIDE SEQUENCE [LARGE SCALE GENOMIC DNA]</scope>
    <source>
        <strain evidence="3 4">JCM 14321</strain>
    </source>
</reference>
<keyword evidence="4" id="KW-1185">Reference proteome</keyword>
<keyword evidence="1" id="KW-0479">Metal-binding</keyword>
<dbReference type="InterPro" id="IPR006121">
    <property type="entry name" value="HMA_dom"/>
</dbReference>
<dbReference type="Gene3D" id="3.30.70.100">
    <property type="match status" value="1"/>
</dbReference>
<comment type="caution">
    <text evidence="3">The sequence shown here is derived from an EMBL/GenBank/DDBJ whole genome shotgun (WGS) entry which is preliminary data.</text>
</comment>
<dbReference type="PROSITE" id="PS50846">
    <property type="entry name" value="HMA_2"/>
    <property type="match status" value="1"/>
</dbReference>
<evidence type="ECO:0000313" key="3">
    <source>
        <dbReference type="EMBL" id="MFB9643966.1"/>
    </source>
</evidence>
<dbReference type="Proteomes" id="UP001589667">
    <property type="component" value="Unassembled WGS sequence"/>
</dbReference>
<dbReference type="InterPro" id="IPR017969">
    <property type="entry name" value="Heavy-metal-associated_CS"/>
</dbReference>
<protein>
    <submittedName>
        <fullName evidence="3">Heavy-metal-associated domain-containing protein</fullName>
    </submittedName>
</protein>
<evidence type="ECO:0000313" key="4">
    <source>
        <dbReference type="Proteomes" id="UP001589667"/>
    </source>
</evidence>
<accession>A0ABV5SX03</accession>
<dbReference type="EMBL" id="JBHMBL010000004">
    <property type="protein sequence ID" value="MFB9643966.1"/>
    <property type="molecule type" value="Genomic_DNA"/>
</dbReference>
<sequence length="113" mass="11370">MSDLRTRDLGLSDKNGCACCAAPAVVDDSTTATATATATGQVSASYLVEGMTCSHCVTSVAEELHDVAGVTGVDIRLVPDGASTVTVTSSAPVNPADVEHAVTEAGYRVVADL</sequence>
<dbReference type="RefSeq" id="WP_157424429.1">
    <property type="nucleotide sequence ID" value="NZ_BAAANI010000005.1"/>
</dbReference>
<dbReference type="CDD" id="cd00371">
    <property type="entry name" value="HMA"/>
    <property type="match status" value="1"/>
</dbReference>
<feature type="domain" description="HMA" evidence="2">
    <location>
        <begin position="42"/>
        <end position="110"/>
    </location>
</feature>
<organism evidence="3 4">
    <name type="scientific">Agromyces lapidis</name>
    <dbReference type="NCBI Taxonomy" id="279574"/>
    <lineage>
        <taxon>Bacteria</taxon>
        <taxon>Bacillati</taxon>
        <taxon>Actinomycetota</taxon>
        <taxon>Actinomycetes</taxon>
        <taxon>Micrococcales</taxon>
        <taxon>Microbacteriaceae</taxon>
        <taxon>Agromyces</taxon>
    </lineage>
</organism>
<dbReference type="PROSITE" id="PS01047">
    <property type="entry name" value="HMA_1"/>
    <property type="match status" value="1"/>
</dbReference>
<proteinExistence type="predicted"/>
<dbReference type="Pfam" id="PF00403">
    <property type="entry name" value="HMA"/>
    <property type="match status" value="1"/>
</dbReference>
<evidence type="ECO:0000259" key="2">
    <source>
        <dbReference type="PROSITE" id="PS50846"/>
    </source>
</evidence>
<name>A0ABV5SX03_9MICO</name>